<dbReference type="KEGG" id="bpg:Bathy03g05560"/>
<evidence type="ECO:0000313" key="2">
    <source>
        <dbReference type="EMBL" id="CCO15377.1"/>
    </source>
</evidence>
<sequence>MSGETTTTTTSVTVKCFPGKLQLNDLEMLGGVFSTSDEFNGEEDGTQPYLLYEHIGLPKSKMVAFSHTWTPEQERGKGIAKAITRAALEWAKVKGYTVLPTCSYVKKFAEDNKDEDYVKGVVSDLKGSRVISNNVKM</sequence>
<dbReference type="PROSITE" id="PS51729">
    <property type="entry name" value="GNAT_YJDJ"/>
    <property type="match status" value="1"/>
</dbReference>
<organism evidence="2 3">
    <name type="scientific">Bathycoccus prasinos</name>
    <dbReference type="NCBI Taxonomy" id="41875"/>
    <lineage>
        <taxon>Eukaryota</taxon>
        <taxon>Viridiplantae</taxon>
        <taxon>Chlorophyta</taxon>
        <taxon>Mamiellophyceae</taxon>
        <taxon>Mamiellales</taxon>
        <taxon>Bathycoccaceae</taxon>
        <taxon>Bathycoccus</taxon>
    </lineage>
</organism>
<dbReference type="SUPFAM" id="SSF55729">
    <property type="entry name" value="Acyl-CoA N-acyltransferases (Nat)"/>
    <property type="match status" value="1"/>
</dbReference>
<dbReference type="Pfam" id="PF14542">
    <property type="entry name" value="Acetyltransf_CG"/>
    <property type="match status" value="1"/>
</dbReference>
<proteinExistence type="predicted"/>
<dbReference type="OrthoDB" id="74247at2759"/>
<feature type="domain" description="N-acetyltransferase" evidence="1">
    <location>
        <begin position="31"/>
        <end position="122"/>
    </location>
</feature>
<dbReference type="PANTHER" id="PTHR31435">
    <property type="entry name" value="PROTEIN NATD1"/>
    <property type="match status" value="1"/>
</dbReference>
<dbReference type="GeneID" id="19017093"/>
<dbReference type="InterPro" id="IPR031165">
    <property type="entry name" value="GNAT_YJDJ"/>
</dbReference>
<dbReference type="Gene3D" id="3.40.630.30">
    <property type="match status" value="1"/>
</dbReference>
<dbReference type="CDD" id="cd04301">
    <property type="entry name" value="NAT_SF"/>
    <property type="match status" value="1"/>
</dbReference>
<dbReference type="InterPro" id="IPR045057">
    <property type="entry name" value="Gcn5-rel_NAT"/>
</dbReference>
<accession>K8EBR5</accession>
<reference evidence="2 3" key="1">
    <citation type="submission" date="2011-10" db="EMBL/GenBank/DDBJ databases">
        <authorList>
            <person name="Genoscope - CEA"/>
        </authorList>
    </citation>
    <scope>NUCLEOTIDE SEQUENCE [LARGE SCALE GENOMIC DNA]</scope>
    <source>
        <strain evidence="2 3">RCC 1105</strain>
    </source>
</reference>
<name>K8EBR5_9CHLO</name>
<dbReference type="RefSeq" id="XP_007513940.1">
    <property type="nucleotide sequence ID" value="XM_007513878.1"/>
</dbReference>
<evidence type="ECO:0000313" key="3">
    <source>
        <dbReference type="Proteomes" id="UP000198341"/>
    </source>
</evidence>
<dbReference type="AlphaFoldDB" id="K8EBR5"/>
<dbReference type="InterPro" id="IPR016181">
    <property type="entry name" value="Acyl_CoA_acyltransferase"/>
</dbReference>
<keyword evidence="3" id="KW-1185">Reference proteome</keyword>
<gene>
    <name evidence="2" type="ORF">Bathy03g05560</name>
</gene>
<dbReference type="PANTHER" id="PTHR31435:SF9">
    <property type="entry name" value="PROTEIN NATD1"/>
    <property type="match status" value="1"/>
</dbReference>
<protein>
    <submittedName>
        <fullName evidence="2">Acetyltransferase-like protein</fullName>
    </submittedName>
</protein>
<dbReference type="EMBL" id="FO082276">
    <property type="protein sequence ID" value="CCO15377.1"/>
    <property type="molecule type" value="Genomic_DNA"/>
</dbReference>
<dbReference type="Proteomes" id="UP000198341">
    <property type="component" value="Chromosome 3"/>
</dbReference>
<evidence type="ECO:0000259" key="1">
    <source>
        <dbReference type="PROSITE" id="PS51729"/>
    </source>
</evidence>